<dbReference type="GO" id="GO:0005886">
    <property type="term" value="C:plasma membrane"/>
    <property type="evidence" value="ECO:0007669"/>
    <property type="project" value="UniProtKB-SubCell"/>
</dbReference>
<comment type="subcellular location">
    <subcellularLocation>
        <location evidence="7">Cell membrane</location>
        <topology evidence="7">Multi-pass membrane protein</topology>
    </subcellularLocation>
</comment>
<evidence type="ECO:0000256" key="4">
    <source>
        <dbReference type="ARBA" id="ARBA00022692"/>
    </source>
</evidence>
<dbReference type="GO" id="GO:0042158">
    <property type="term" value="P:lipoprotein biosynthetic process"/>
    <property type="evidence" value="ECO:0007669"/>
    <property type="project" value="UniProtKB-UniRule"/>
</dbReference>
<evidence type="ECO:0000256" key="6">
    <source>
        <dbReference type="ARBA" id="ARBA00023136"/>
    </source>
</evidence>
<keyword evidence="3 7" id="KW-0808">Transferase</keyword>
<comment type="function">
    <text evidence="7">Catalyzes the transfer of the diacylglyceryl group from phosphatidylglycerol to the sulfhydryl group of the N-terminal cysteine of a prolipoprotein, the first step in the formation of mature lipoproteins.</text>
</comment>
<protein>
    <recommendedName>
        <fullName evidence="7">Phosphatidylglycerol--prolipoprotein diacylglyceryl transferase</fullName>
        <ecNumber evidence="7">2.5.1.145</ecNumber>
    </recommendedName>
</protein>
<comment type="pathway">
    <text evidence="7">Protein modification; lipoprotein biosynthesis (diacylglyceryl transfer).</text>
</comment>
<accession>A0AAJ1AKL9</accession>
<dbReference type="PANTHER" id="PTHR30589:SF0">
    <property type="entry name" value="PHOSPHATIDYLGLYCEROL--PROLIPOPROTEIN DIACYLGLYCERYL TRANSFERASE"/>
    <property type="match status" value="1"/>
</dbReference>
<organism evidence="8 9">
    <name type="scientific">Candidatus Methylomirabilis tolerans</name>
    <dbReference type="NCBI Taxonomy" id="3123416"/>
    <lineage>
        <taxon>Bacteria</taxon>
        <taxon>Candidatus Methylomirabilota</taxon>
        <taxon>Candidatus Methylomirabilia</taxon>
        <taxon>Candidatus Methylomirabilales</taxon>
        <taxon>Candidatus Methylomirabilaceae</taxon>
        <taxon>Candidatus Methylomirabilis</taxon>
    </lineage>
</organism>
<feature type="transmembrane region" description="Helical" evidence="7">
    <location>
        <begin position="234"/>
        <end position="253"/>
    </location>
</feature>
<comment type="caution">
    <text evidence="8">The sequence shown here is derived from an EMBL/GenBank/DDBJ whole genome shotgun (WGS) entry which is preliminary data.</text>
</comment>
<dbReference type="HAMAP" id="MF_01147">
    <property type="entry name" value="Lgt"/>
    <property type="match status" value="1"/>
</dbReference>
<keyword evidence="5 7" id="KW-1133">Transmembrane helix</keyword>
<name>A0AAJ1AKL9_9BACT</name>
<dbReference type="PANTHER" id="PTHR30589">
    <property type="entry name" value="PROLIPOPROTEIN DIACYLGLYCERYL TRANSFERASE"/>
    <property type="match status" value="1"/>
</dbReference>
<evidence type="ECO:0000313" key="9">
    <source>
        <dbReference type="Proteomes" id="UP001197609"/>
    </source>
</evidence>
<evidence type="ECO:0000256" key="2">
    <source>
        <dbReference type="ARBA" id="ARBA00022475"/>
    </source>
</evidence>
<evidence type="ECO:0000313" key="8">
    <source>
        <dbReference type="EMBL" id="MBZ0159902.1"/>
    </source>
</evidence>
<dbReference type="EC" id="2.5.1.145" evidence="7"/>
<dbReference type="Pfam" id="PF01790">
    <property type="entry name" value="LGT"/>
    <property type="match status" value="1"/>
</dbReference>
<evidence type="ECO:0000256" key="7">
    <source>
        <dbReference type="HAMAP-Rule" id="MF_01147"/>
    </source>
</evidence>
<sequence>MFASPGPFVLQIGPLSIRWYGLLFATAVLLGTSLAHREAIRRGEDPEQLLNVIVFGVMCGLIGARLYYVLFNWGYYGSRPLKILAVWEGGLAIHGGLLVGALAAAVYSIRKKLPVLTYMDIMAPSLPVGQAIGRWGNFFNQEAFGIPTDLPWKLYIEPYYRPPHLAAYEYFHPTFLYESLWNLLVFAMLYFLLRRRMQRTPGALVLCYVGLYSIGRFFVEGLRIDSLMLGPLRAAQIMSLVLIVVSLVGLMRLRTGQLRSHRG</sequence>
<feature type="transmembrane region" description="Helical" evidence="7">
    <location>
        <begin position="175"/>
        <end position="193"/>
    </location>
</feature>
<evidence type="ECO:0000256" key="5">
    <source>
        <dbReference type="ARBA" id="ARBA00022989"/>
    </source>
</evidence>
<dbReference type="NCBIfam" id="TIGR00544">
    <property type="entry name" value="lgt"/>
    <property type="match status" value="1"/>
</dbReference>
<keyword evidence="6 7" id="KW-0472">Membrane</keyword>
<reference evidence="8 9" key="1">
    <citation type="journal article" date="2021" name="bioRxiv">
        <title>Unraveling nitrogen, sulfur and carbon metabolic pathways and microbial community transcriptional responses to substrate deprivation and toxicity stresses in a bioreactor mimicking anoxic brackish coastal sediment conditions.</title>
        <authorList>
            <person name="Martins P.D."/>
            <person name="Echeveste M.J."/>
            <person name="Arshad A."/>
            <person name="Kurth J."/>
            <person name="Ouboter H."/>
            <person name="Jetten M.S.M."/>
            <person name="Welte C.U."/>
        </authorList>
    </citation>
    <scope>NUCLEOTIDE SEQUENCE [LARGE SCALE GENOMIC DNA]</scope>
    <source>
        <strain evidence="8">MAG_38</strain>
    </source>
</reference>
<feature type="transmembrane region" description="Helical" evidence="7">
    <location>
        <begin position="49"/>
        <end position="71"/>
    </location>
</feature>
<feature type="transmembrane region" description="Helical" evidence="7">
    <location>
        <begin position="116"/>
        <end position="133"/>
    </location>
</feature>
<feature type="transmembrane region" description="Helical" evidence="7">
    <location>
        <begin position="200"/>
        <end position="219"/>
    </location>
</feature>
<dbReference type="PROSITE" id="PS01311">
    <property type="entry name" value="LGT"/>
    <property type="match status" value="1"/>
</dbReference>
<gene>
    <name evidence="7 8" type="primary">lgt</name>
    <name evidence="8" type="ORF">K8G79_07190</name>
</gene>
<feature type="binding site" evidence="7">
    <location>
        <position position="134"/>
    </location>
    <ligand>
        <name>a 1,2-diacyl-sn-glycero-3-phospho-(1'-sn-glycerol)</name>
        <dbReference type="ChEBI" id="CHEBI:64716"/>
    </ligand>
</feature>
<comment type="catalytic activity">
    <reaction evidence="7">
        <text>L-cysteinyl-[prolipoprotein] + a 1,2-diacyl-sn-glycero-3-phospho-(1'-sn-glycerol) = an S-1,2-diacyl-sn-glyceryl-L-cysteinyl-[prolipoprotein] + sn-glycerol 1-phosphate + H(+)</text>
        <dbReference type="Rhea" id="RHEA:56712"/>
        <dbReference type="Rhea" id="RHEA-COMP:14679"/>
        <dbReference type="Rhea" id="RHEA-COMP:14680"/>
        <dbReference type="ChEBI" id="CHEBI:15378"/>
        <dbReference type="ChEBI" id="CHEBI:29950"/>
        <dbReference type="ChEBI" id="CHEBI:57685"/>
        <dbReference type="ChEBI" id="CHEBI:64716"/>
        <dbReference type="ChEBI" id="CHEBI:140658"/>
        <dbReference type="EC" id="2.5.1.145"/>
    </reaction>
</comment>
<proteinExistence type="inferred from homology"/>
<dbReference type="AlphaFoldDB" id="A0AAJ1AKL9"/>
<keyword evidence="4 7" id="KW-0812">Transmembrane</keyword>
<dbReference type="InterPro" id="IPR001640">
    <property type="entry name" value="Lgt"/>
</dbReference>
<dbReference type="Proteomes" id="UP001197609">
    <property type="component" value="Unassembled WGS sequence"/>
</dbReference>
<feature type="transmembrane region" description="Helical" evidence="7">
    <location>
        <begin position="17"/>
        <end position="37"/>
    </location>
</feature>
<comment type="similarity">
    <text evidence="1 7">Belongs to the Lgt family.</text>
</comment>
<evidence type="ECO:0000256" key="1">
    <source>
        <dbReference type="ARBA" id="ARBA00007150"/>
    </source>
</evidence>
<dbReference type="GO" id="GO:0008961">
    <property type="term" value="F:phosphatidylglycerol-prolipoprotein diacylglyceryl transferase activity"/>
    <property type="evidence" value="ECO:0007669"/>
    <property type="project" value="UniProtKB-UniRule"/>
</dbReference>
<feature type="transmembrane region" description="Helical" evidence="7">
    <location>
        <begin position="91"/>
        <end position="109"/>
    </location>
</feature>
<evidence type="ECO:0000256" key="3">
    <source>
        <dbReference type="ARBA" id="ARBA00022679"/>
    </source>
</evidence>
<keyword evidence="2 7" id="KW-1003">Cell membrane</keyword>
<dbReference type="EMBL" id="JAIOIU010000086">
    <property type="protein sequence ID" value="MBZ0159902.1"/>
    <property type="molecule type" value="Genomic_DNA"/>
</dbReference>